<accession>A0A2S4PJX5</accession>
<comment type="caution">
    <text evidence="3">The sequence shown here is derived from an EMBL/GenBank/DDBJ whole genome shotgun (WGS) entry which is preliminary data.</text>
</comment>
<feature type="signal peptide" evidence="2">
    <location>
        <begin position="1"/>
        <end position="19"/>
    </location>
</feature>
<dbReference type="STRING" id="225359.A0A2S4PJX5"/>
<keyword evidence="2" id="KW-0732">Signal</keyword>
<name>A0A2S4PJX5_9PEZI</name>
<feature type="region of interest" description="Disordered" evidence="1">
    <location>
        <begin position="160"/>
        <end position="235"/>
    </location>
</feature>
<evidence type="ECO:0008006" key="5">
    <source>
        <dbReference type="Google" id="ProtNLM"/>
    </source>
</evidence>
<dbReference type="EMBL" id="PEDP01003089">
    <property type="protein sequence ID" value="POS82340.1"/>
    <property type="molecule type" value="Genomic_DNA"/>
</dbReference>
<reference evidence="3 4" key="1">
    <citation type="submission" date="2017-10" db="EMBL/GenBank/DDBJ databases">
        <title>Development of genomic resources for the powdery mildew, Erysiphe pulchra.</title>
        <authorList>
            <person name="Wadl P.A."/>
            <person name="Mack B.M."/>
            <person name="Moore G."/>
            <person name="Beltz S.B."/>
        </authorList>
    </citation>
    <scope>NUCLEOTIDE SEQUENCE [LARGE SCALE GENOMIC DNA]</scope>
    <source>
        <strain evidence="3">Cflorida</strain>
    </source>
</reference>
<feature type="compositionally biased region" description="Low complexity" evidence="1">
    <location>
        <begin position="213"/>
        <end position="235"/>
    </location>
</feature>
<gene>
    <name evidence="3" type="ORF">EPUL_005955</name>
</gene>
<sequence>MQLSYILSFLACTAQLSIAYPLQQEIRAAGNPSDEEVTQAVDRLAKNADTVSSVLNKLPSLTDESEISKTAKRGVDAESDEDGQRTVLAAAAGSAGDKSNKLIMKYGPSVLSGLEAIAKAGTVKSVEQNVPKIEKIRNPNILPSITQLSNAALDANDINNKRAKSFPPTNASSKMSQISSNGTANNDNNNNKNDDNNNNKNDDNNNNKKDDNNITTRRTTITTTRRQTTTTTTRT</sequence>
<keyword evidence="4" id="KW-1185">Reference proteome</keyword>
<evidence type="ECO:0000313" key="3">
    <source>
        <dbReference type="EMBL" id="POS82340.1"/>
    </source>
</evidence>
<organism evidence="3 4">
    <name type="scientific">Erysiphe pulchra</name>
    <dbReference type="NCBI Taxonomy" id="225359"/>
    <lineage>
        <taxon>Eukaryota</taxon>
        <taxon>Fungi</taxon>
        <taxon>Dikarya</taxon>
        <taxon>Ascomycota</taxon>
        <taxon>Pezizomycotina</taxon>
        <taxon>Leotiomycetes</taxon>
        <taxon>Erysiphales</taxon>
        <taxon>Erysiphaceae</taxon>
        <taxon>Erysiphe</taxon>
    </lineage>
</organism>
<protein>
    <recommendedName>
        <fullName evidence="5">Cell wall protein</fullName>
    </recommendedName>
</protein>
<dbReference type="Proteomes" id="UP000237438">
    <property type="component" value="Unassembled WGS sequence"/>
</dbReference>
<feature type="compositionally biased region" description="Basic and acidic residues" evidence="1">
    <location>
        <begin position="192"/>
        <end position="212"/>
    </location>
</feature>
<feature type="chain" id="PRO_5015746548" description="Cell wall protein" evidence="2">
    <location>
        <begin position="20"/>
        <end position="235"/>
    </location>
</feature>
<evidence type="ECO:0000256" key="2">
    <source>
        <dbReference type="SAM" id="SignalP"/>
    </source>
</evidence>
<evidence type="ECO:0000256" key="1">
    <source>
        <dbReference type="SAM" id="MobiDB-lite"/>
    </source>
</evidence>
<feature type="non-terminal residue" evidence="3">
    <location>
        <position position="235"/>
    </location>
</feature>
<evidence type="ECO:0000313" key="4">
    <source>
        <dbReference type="Proteomes" id="UP000237438"/>
    </source>
</evidence>
<dbReference type="AlphaFoldDB" id="A0A2S4PJX5"/>
<proteinExistence type="predicted"/>
<dbReference type="OrthoDB" id="2118427at2759"/>
<feature type="compositionally biased region" description="Polar residues" evidence="1">
    <location>
        <begin position="167"/>
        <end position="184"/>
    </location>
</feature>